<evidence type="ECO:0000256" key="9">
    <source>
        <dbReference type="ARBA" id="ARBA00023159"/>
    </source>
</evidence>
<dbReference type="InterPro" id="IPR001367">
    <property type="entry name" value="Fe_dep_repressor"/>
</dbReference>
<comment type="similarity">
    <text evidence="2">Belongs to the DtxR/MntR family.</text>
</comment>
<evidence type="ECO:0000256" key="11">
    <source>
        <dbReference type="ARBA" id="ARBA00023211"/>
    </source>
</evidence>
<comment type="subcellular location">
    <subcellularLocation>
        <location evidence="1">Cytoplasm</location>
    </subcellularLocation>
</comment>
<reference evidence="15" key="1">
    <citation type="journal article" date="2012" name="Environ. Microbiol.">
        <title>Genomic content of uncultured Bacteroidetes from contrasting oceanic provinces in the North Atlantic Ocean.</title>
        <authorList>
            <person name="Gomez-Pereira P.R."/>
            <person name="Schuler M."/>
            <person name="Fuchs B.M."/>
            <person name="Bennke C."/>
            <person name="Teeling H."/>
            <person name="Waldmann J."/>
            <person name="Richter M."/>
            <person name="Barbe V."/>
            <person name="Bataille E."/>
            <person name="Glockner F.O."/>
            <person name="Amann R."/>
        </authorList>
    </citation>
    <scope>NUCLEOTIDE SEQUENCE</scope>
</reference>
<name>H6RHX5_9BACT</name>
<reference evidence="15" key="2">
    <citation type="submission" date="2012-02" db="EMBL/GenBank/DDBJ databases">
        <authorList>
            <person name="Genoscope - CEA"/>
        </authorList>
    </citation>
    <scope>NUCLEOTIDE SEQUENCE</scope>
</reference>
<evidence type="ECO:0000259" key="14">
    <source>
        <dbReference type="PROSITE" id="PS50944"/>
    </source>
</evidence>
<dbReference type="InterPro" id="IPR022689">
    <property type="entry name" value="Iron_dep_repressor"/>
</dbReference>
<gene>
    <name evidence="15" type="ORF">VIS_S3DLC50002</name>
</gene>
<dbReference type="InterPro" id="IPR036390">
    <property type="entry name" value="WH_DNA-bd_sf"/>
</dbReference>
<feature type="domain" description="HTH dtxR-type" evidence="14">
    <location>
        <begin position="1"/>
        <end position="64"/>
    </location>
</feature>
<dbReference type="GO" id="GO:0046983">
    <property type="term" value="F:protein dimerization activity"/>
    <property type="evidence" value="ECO:0007669"/>
    <property type="project" value="InterPro"/>
</dbReference>
<dbReference type="SMART" id="SM00529">
    <property type="entry name" value="HTH_DTXR"/>
    <property type="match status" value="1"/>
</dbReference>
<dbReference type="Gene3D" id="1.10.10.10">
    <property type="entry name" value="Winged helix-like DNA-binding domain superfamily/Winged helix DNA-binding domain"/>
    <property type="match status" value="1"/>
</dbReference>
<dbReference type="InterPro" id="IPR036388">
    <property type="entry name" value="WH-like_DNA-bd_sf"/>
</dbReference>
<dbReference type="InterPro" id="IPR036421">
    <property type="entry name" value="Fe_dep_repressor_sf"/>
</dbReference>
<evidence type="ECO:0000256" key="8">
    <source>
        <dbReference type="ARBA" id="ARBA00023125"/>
    </source>
</evidence>
<evidence type="ECO:0000256" key="6">
    <source>
        <dbReference type="ARBA" id="ARBA00022491"/>
    </source>
</evidence>
<evidence type="ECO:0000256" key="12">
    <source>
        <dbReference type="ARBA" id="ARBA00025185"/>
    </source>
</evidence>
<dbReference type="InterPro" id="IPR022687">
    <property type="entry name" value="HTH_DTXR"/>
</dbReference>
<dbReference type="Pfam" id="PF02742">
    <property type="entry name" value="Fe_dep_repr_C"/>
    <property type="match status" value="1"/>
</dbReference>
<keyword evidence="7" id="KW-0805">Transcription regulation</keyword>
<dbReference type="GO" id="GO:0046914">
    <property type="term" value="F:transition metal ion binding"/>
    <property type="evidence" value="ECO:0007669"/>
    <property type="project" value="InterPro"/>
</dbReference>
<evidence type="ECO:0000256" key="10">
    <source>
        <dbReference type="ARBA" id="ARBA00023163"/>
    </source>
</evidence>
<dbReference type="InterPro" id="IPR050536">
    <property type="entry name" value="DtxR_MntR_Metal-Reg"/>
</dbReference>
<dbReference type="PANTHER" id="PTHR33238:SF11">
    <property type="entry name" value="TRANSCRIPTIONAL REGULATOR MNTR"/>
    <property type="match status" value="1"/>
</dbReference>
<sequence>MRNTKEKEHYLKEIYRLESANKDVSVSILSKVLGVSKSSVSNMVKKLVAMQLLNSAPYKAIEFTSEGREQARTIVAKHRLIELFLVEVMGFEPENVHDIAEEIEHIKSPAFFRKVQNMLDKRDTDPHGSPIPDVDF</sequence>
<dbReference type="GO" id="GO:0003677">
    <property type="term" value="F:DNA binding"/>
    <property type="evidence" value="ECO:0007669"/>
    <property type="project" value="UniProtKB-KW"/>
</dbReference>
<evidence type="ECO:0000256" key="5">
    <source>
        <dbReference type="ARBA" id="ARBA00022490"/>
    </source>
</evidence>
<evidence type="ECO:0000256" key="13">
    <source>
        <dbReference type="ARBA" id="ARBA00032593"/>
    </source>
</evidence>
<dbReference type="PROSITE" id="PS50944">
    <property type="entry name" value="HTH_DTXR"/>
    <property type="match status" value="1"/>
</dbReference>
<comment type="function">
    <text evidence="12">In the presence of manganese, represses expression of mntH and mntS. Up-regulates expression of mntP.</text>
</comment>
<dbReference type="Pfam" id="PF01325">
    <property type="entry name" value="Fe_dep_repress"/>
    <property type="match status" value="1"/>
</dbReference>
<organism evidence="15">
    <name type="scientific">uncultured Flavobacteriia bacterium</name>
    <dbReference type="NCBI Taxonomy" id="212695"/>
    <lineage>
        <taxon>Bacteria</taxon>
        <taxon>Pseudomonadati</taxon>
        <taxon>Bacteroidota</taxon>
        <taxon>Flavobacteriia</taxon>
        <taxon>environmental samples</taxon>
    </lineage>
</organism>
<dbReference type="EMBL" id="FO117614">
    <property type="protein sequence ID" value="CCG00636.1"/>
    <property type="molecule type" value="Genomic_DNA"/>
</dbReference>
<evidence type="ECO:0000313" key="15">
    <source>
        <dbReference type="EMBL" id="CCG00636.1"/>
    </source>
</evidence>
<keyword evidence="5" id="KW-0963">Cytoplasm</keyword>
<evidence type="ECO:0000256" key="2">
    <source>
        <dbReference type="ARBA" id="ARBA00007871"/>
    </source>
</evidence>
<keyword evidence="11" id="KW-0464">Manganese</keyword>
<keyword evidence="8" id="KW-0238">DNA-binding</keyword>
<dbReference type="PANTHER" id="PTHR33238">
    <property type="entry name" value="IRON (METAL) DEPENDENT REPRESSOR, DTXR FAMILY"/>
    <property type="match status" value="1"/>
</dbReference>
<dbReference type="SUPFAM" id="SSF47979">
    <property type="entry name" value="Iron-dependent repressor protein, dimerization domain"/>
    <property type="match status" value="1"/>
</dbReference>
<dbReference type="GO" id="GO:0005737">
    <property type="term" value="C:cytoplasm"/>
    <property type="evidence" value="ECO:0007669"/>
    <property type="project" value="UniProtKB-SubCell"/>
</dbReference>
<keyword evidence="9" id="KW-0010">Activator</keyword>
<dbReference type="AlphaFoldDB" id="H6RHX5"/>
<protein>
    <recommendedName>
        <fullName evidence="4">Transcriptional regulator MntR</fullName>
    </recommendedName>
    <alternativeName>
        <fullName evidence="13">Manganese transport regulator</fullName>
    </alternativeName>
</protein>
<keyword evidence="6" id="KW-0678">Repressor</keyword>
<proteinExistence type="inferred from homology"/>
<comment type="subunit">
    <text evidence="3">Homodimer.</text>
</comment>
<evidence type="ECO:0000256" key="1">
    <source>
        <dbReference type="ARBA" id="ARBA00004496"/>
    </source>
</evidence>
<dbReference type="GO" id="GO:0003700">
    <property type="term" value="F:DNA-binding transcription factor activity"/>
    <property type="evidence" value="ECO:0007669"/>
    <property type="project" value="InterPro"/>
</dbReference>
<keyword evidence="10" id="KW-0804">Transcription</keyword>
<evidence type="ECO:0000256" key="4">
    <source>
        <dbReference type="ARBA" id="ARBA00022386"/>
    </source>
</evidence>
<evidence type="ECO:0000256" key="3">
    <source>
        <dbReference type="ARBA" id="ARBA00011738"/>
    </source>
</evidence>
<accession>H6RHX5</accession>
<evidence type="ECO:0000256" key="7">
    <source>
        <dbReference type="ARBA" id="ARBA00023015"/>
    </source>
</evidence>
<dbReference type="SUPFAM" id="SSF46785">
    <property type="entry name" value="Winged helix' DNA-binding domain"/>
    <property type="match status" value="1"/>
</dbReference>